<organism evidence="1 2">
    <name type="scientific">Rhizopus microsporus ATCC 52813</name>
    <dbReference type="NCBI Taxonomy" id="1340429"/>
    <lineage>
        <taxon>Eukaryota</taxon>
        <taxon>Fungi</taxon>
        <taxon>Fungi incertae sedis</taxon>
        <taxon>Mucoromycota</taxon>
        <taxon>Mucoromycotina</taxon>
        <taxon>Mucoromycetes</taxon>
        <taxon>Mucorales</taxon>
        <taxon>Mucorineae</taxon>
        <taxon>Rhizopodaceae</taxon>
        <taxon>Rhizopus</taxon>
    </lineage>
</organism>
<name>A0A2G4SGI7_RHIZD</name>
<gene>
    <name evidence="1" type="ORF">RHIMIDRAFT_316490</name>
</gene>
<dbReference type="GeneID" id="35446044"/>
<proteinExistence type="predicted"/>
<protein>
    <submittedName>
        <fullName evidence="1">Uncharacterized protein</fullName>
    </submittedName>
</protein>
<dbReference type="STRING" id="1340429.A0A2G4SGI7"/>
<dbReference type="RefSeq" id="XP_023461580.1">
    <property type="nucleotide sequence ID" value="XM_023615055.1"/>
</dbReference>
<reference evidence="1 2" key="1">
    <citation type="journal article" date="2016" name="Proc. Natl. Acad. Sci. U.S.A.">
        <title>Lipid metabolic changes in an early divergent fungus govern the establishment of a mutualistic symbiosis with endobacteria.</title>
        <authorList>
            <person name="Lastovetsky O.A."/>
            <person name="Gaspar M.L."/>
            <person name="Mondo S.J."/>
            <person name="LaButti K.M."/>
            <person name="Sandor L."/>
            <person name="Grigoriev I.V."/>
            <person name="Henry S.A."/>
            <person name="Pawlowska T.E."/>
        </authorList>
    </citation>
    <scope>NUCLEOTIDE SEQUENCE [LARGE SCALE GENOMIC DNA]</scope>
    <source>
        <strain evidence="1 2">ATCC 52813</strain>
    </source>
</reference>
<sequence>MSNDQSEQLFTREQVKQIIEKMSRKPNLNRSKLENNSTINLQKNIKEFAKSLSKYEGSEWTNSKIFNKEFRRELKRKTAGALQSTSTIYKGADRLIIARRAAADLYEEFQQFLESGGNEEQFFHIMESIRQFAVYSYTTSKATKSEARIMVIKTLKLLDSVKYLEEEPNDKSLDLGREEVERIFQARYE</sequence>
<keyword evidence="2" id="KW-1185">Reference proteome</keyword>
<accession>A0A2G4SGI7</accession>
<dbReference type="Proteomes" id="UP000242254">
    <property type="component" value="Unassembled WGS sequence"/>
</dbReference>
<dbReference type="AlphaFoldDB" id="A0A2G4SGI7"/>
<evidence type="ECO:0000313" key="1">
    <source>
        <dbReference type="EMBL" id="PHZ07872.1"/>
    </source>
</evidence>
<evidence type="ECO:0000313" key="2">
    <source>
        <dbReference type="Proteomes" id="UP000242254"/>
    </source>
</evidence>
<dbReference type="EMBL" id="KZ303870">
    <property type="protein sequence ID" value="PHZ07872.1"/>
    <property type="molecule type" value="Genomic_DNA"/>
</dbReference>